<dbReference type="Proteomes" id="UP000318864">
    <property type="component" value="Unassembled WGS sequence"/>
</dbReference>
<protein>
    <submittedName>
        <fullName evidence="1">Uncharacterized protein</fullName>
    </submittedName>
</protein>
<evidence type="ECO:0000313" key="1">
    <source>
        <dbReference type="EMBL" id="THE66485.1"/>
    </source>
</evidence>
<dbReference type="AlphaFoldDB" id="A0A4S3TST7"/>
<keyword evidence="2" id="KW-1185">Reference proteome</keyword>
<proteinExistence type="predicted"/>
<reference evidence="1 2" key="1">
    <citation type="submission" date="2018-10" db="EMBL/GenBank/DDBJ databases">
        <title>Natronolimnobius sp. XQ-INN 246 isolated from Inner Mongolia Autonomous Region of China.</title>
        <authorList>
            <person name="Xue Q."/>
        </authorList>
    </citation>
    <scope>NUCLEOTIDE SEQUENCE [LARGE SCALE GENOMIC DNA]</scope>
    <source>
        <strain evidence="1 2">XQ-INN 246</strain>
    </source>
</reference>
<organism evidence="1 2">
    <name type="scientific">Salinadaptatus halalkaliphilus</name>
    <dbReference type="NCBI Taxonomy" id="2419781"/>
    <lineage>
        <taxon>Archaea</taxon>
        <taxon>Methanobacteriati</taxon>
        <taxon>Methanobacteriota</taxon>
        <taxon>Stenosarchaea group</taxon>
        <taxon>Halobacteria</taxon>
        <taxon>Halobacteriales</taxon>
        <taxon>Natrialbaceae</taxon>
        <taxon>Salinadaptatus</taxon>
    </lineage>
</organism>
<comment type="caution">
    <text evidence="1">The sequence shown here is derived from an EMBL/GenBank/DDBJ whole genome shotgun (WGS) entry which is preliminary data.</text>
</comment>
<dbReference type="OrthoDB" id="304494at2157"/>
<name>A0A4S3TST7_9EURY</name>
<evidence type="ECO:0000313" key="2">
    <source>
        <dbReference type="Proteomes" id="UP000318864"/>
    </source>
</evidence>
<accession>A0A4S3TST7</accession>
<gene>
    <name evidence="1" type="ORF">D8Y22_02185</name>
</gene>
<dbReference type="EMBL" id="RBZW01000007">
    <property type="protein sequence ID" value="THE66485.1"/>
    <property type="molecule type" value="Genomic_DNA"/>
</dbReference>
<dbReference type="RefSeq" id="WP_141463052.1">
    <property type="nucleotide sequence ID" value="NZ_RBZW01000007.1"/>
</dbReference>
<sequence length="63" mass="7291">MKIGRDGGPALGVYVVEDYDDSLDVVPETINRLFGYEESFWPQGLWRVSDDRPTDRVVRKFDI</sequence>